<dbReference type="Proteomes" id="UP000481153">
    <property type="component" value="Unassembled WGS sequence"/>
</dbReference>
<evidence type="ECO:0000313" key="1">
    <source>
        <dbReference type="EMBL" id="KAF0726471.1"/>
    </source>
</evidence>
<dbReference type="AlphaFoldDB" id="A0A6G0WH31"/>
<name>A0A6G0WH31_9STRA</name>
<reference evidence="1 2" key="1">
    <citation type="submission" date="2019-07" db="EMBL/GenBank/DDBJ databases">
        <title>Genomics analysis of Aphanomyces spp. identifies a new class of oomycete effector associated with host adaptation.</title>
        <authorList>
            <person name="Gaulin E."/>
        </authorList>
    </citation>
    <scope>NUCLEOTIDE SEQUENCE [LARGE SCALE GENOMIC DNA]</scope>
    <source>
        <strain evidence="1 2">ATCC 201684</strain>
    </source>
</reference>
<protein>
    <submittedName>
        <fullName evidence="1">Uncharacterized protein</fullName>
    </submittedName>
</protein>
<sequence>MASSSLAVLTSLDLVRQICHFQRGVLQDMVPFLPFGWLDDWYFALSTTRLASIQAVFHPWYNRFGLARLPRLMEVLPFADMVALIYGAYNGDASIFKALSASSAFTSPRFRIYILLDVAITSENPRGALECLAYLALSVDVLFAAMGNAVSHGNLVIAQALARRLEAQDEAQRQRWFTKVTRNRTKWNLKAAVHSNDIDSVCWLLTTLSKYAPATCPKWIARCRRDCRRWVLEFEHFESLARLSNAKMDRANEHSEDLIYCIQSTLLEPATWLVLEKNVPVQRRHVLDAAKYLQPRKPKSRAVFELILSNVHDKDDRTEWITACMRQATAHGRKDIKWDQIL</sequence>
<organism evidence="1 2">
    <name type="scientific">Aphanomyces euteiches</name>
    <dbReference type="NCBI Taxonomy" id="100861"/>
    <lineage>
        <taxon>Eukaryota</taxon>
        <taxon>Sar</taxon>
        <taxon>Stramenopiles</taxon>
        <taxon>Oomycota</taxon>
        <taxon>Saprolegniomycetes</taxon>
        <taxon>Saprolegniales</taxon>
        <taxon>Verrucalvaceae</taxon>
        <taxon>Aphanomyces</taxon>
    </lineage>
</organism>
<proteinExistence type="predicted"/>
<comment type="caution">
    <text evidence="1">The sequence shown here is derived from an EMBL/GenBank/DDBJ whole genome shotgun (WGS) entry which is preliminary data.</text>
</comment>
<gene>
    <name evidence="1" type="ORF">Ae201684_015285</name>
</gene>
<keyword evidence="2" id="KW-1185">Reference proteome</keyword>
<accession>A0A6G0WH31</accession>
<evidence type="ECO:0000313" key="2">
    <source>
        <dbReference type="Proteomes" id="UP000481153"/>
    </source>
</evidence>
<dbReference type="VEuPathDB" id="FungiDB:AeMF1_005318"/>
<dbReference type="EMBL" id="VJMJ01000215">
    <property type="protein sequence ID" value="KAF0726471.1"/>
    <property type="molecule type" value="Genomic_DNA"/>
</dbReference>